<dbReference type="InterPro" id="IPR037138">
    <property type="entry name" value="His_deacetylse_dom_sf"/>
</dbReference>
<dbReference type="PANTHER" id="PTHR10625:SF19">
    <property type="entry name" value="HISTONE DEACETYLASE 12"/>
    <property type="match status" value="1"/>
</dbReference>
<name>A0A916XTZ5_9HYPH</name>
<reference evidence="4" key="2">
    <citation type="submission" date="2020-09" db="EMBL/GenBank/DDBJ databases">
        <authorList>
            <person name="Sun Q."/>
            <person name="Zhou Y."/>
        </authorList>
    </citation>
    <scope>NUCLEOTIDE SEQUENCE</scope>
    <source>
        <strain evidence="4">CGMCC 1.15493</strain>
    </source>
</reference>
<dbReference type="GO" id="GO:0040029">
    <property type="term" value="P:epigenetic regulation of gene expression"/>
    <property type="evidence" value="ECO:0007669"/>
    <property type="project" value="TreeGrafter"/>
</dbReference>
<dbReference type="GO" id="GO:0004407">
    <property type="term" value="F:histone deacetylase activity"/>
    <property type="evidence" value="ECO:0007669"/>
    <property type="project" value="InterPro"/>
</dbReference>
<proteinExistence type="inferred from homology"/>
<dbReference type="Pfam" id="PF00850">
    <property type="entry name" value="Hist_deacetyl"/>
    <property type="match status" value="1"/>
</dbReference>
<dbReference type="CDD" id="cd09993">
    <property type="entry name" value="HDAC_classIV"/>
    <property type="match status" value="1"/>
</dbReference>
<protein>
    <submittedName>
        <fullName evidence="4">Histone deacetylase</fullName>
    </submittedName>
</protein>
<dbReference type="EMBL" id="BMJJ01000002">
    <property type="protein sequence ID" value="GGD11138.1"/>
    <property type="molecule type" value="Genomic_DNA"/>
</dbReference>
<evidence type="ECO:0000313" key="4">
    <source>
        <dbReference type="EMBL" id="GGD11138.1"/>
    </source>
</evidence>
<evidence type="ECO:0000259" key="3">
    <source>
        <dbReference type="Pfam" id="PF00850"/>
    </source>
</evidence>
<dbReference type="Gene3D" id="3.40.800.20">
    <property type="entry name" value="Histone deacetylase domain"/>
    <property type="match status" value="1"/>
</dbReference>
<dbReference type="GO" id="GO:0016787">
    <property type="term" value="F:hydrolase activity"/>
    <property type="evidence" value="ECO:0007669"/>
    <property type="project" value="UniProtKB-KW"/>
</dbReference>
<keyword evidence="2" id="KW-0378">Hydrolase</keyword>
<dbReference type="PANTHER" id="PTHR10625">
    <property type="entry name" value="HISTONE DEACETYLASE HDAC1-RELATED"/>
    <property type="match status" value="1"/>
</dbReference>
<sequence length="306" mass="32522">MPYLPMMSLAIVHHSAFDARFDPKHRFPMAKFSRLAEILVEDGLVAAGGYQVPEPATADWLRLAHAPAYVDAVLTQTVSAAAEKTIGFAVDAAVALRSRCATGGTVLTARLALERGLACNTAGGSHHAARDGGAGFSVFNDVAVAAHALLAEGLVRRVLVFDCDVHQGDGTALIFAGEPRVFTLSIHGENNYPAVKPPSDLDIPLPDKTGDDAYLAVLPFALETALHEAAPDIVFYNAGVDPHADDRLGRLCLSDAGLAERDRRVLGFFRDRGIPVAGVIGGGYSRDIESLARRHTILHRVAAEFA</sequence>
<dbReference type="Proteomes" id="UP000613160">
    <property type="component" value="Unassembled WGS sequence"/>
</dbReference>
<dbReference type="SUPFAM" id="SSF52768">
    <property type="entry name" value="Arginase/deacetylase"/>
    <property type="match status" value="1"/>
</dbReference>
<feature type="domain" description="Histone deacetylase" evidence="3">
    <location>
        <begin position="25"/>
        <end position="288"/>
    </location>
</feature>
<dbReference type="InterPro" id="IPR023801">
    <property type="entry name" value="His_deacetylse_dom"/>
</dbReference>
<evidence type="ECO:0000313" key="5">
    <source>
        <dbReference type="Proteomes" id="UP000613160"/>
    </source>
</evidence>
<dbReference type="InterPro" id="IPR044150">
    <property type="entry name" value="HDAC_classIV"/>
</dbReference>
<dbReference type="PRINTS" id="PR01270">
    <property type="entry name" value="HDASUPER"/>
</dbReference>
<dbReference type="AlphaFoldDB" id="A0A916XTZ5"/>
<comment type="caution">
    <text evidence="4">The sequence shown here is derived from an EMBL/GenBank/DDBJ whole genome shotgun (WGS) entry which is preliminary data.</text>
</comment>
<comment type="similarity">
    <text evidence="1">Belongs to the histone deacetylase family.</text>
</comment>
<gene>
    <name evidence="4" type="ORF">GCM10011335_12630</name>
</gene>
<evidence type="ECO:0000256" key="2">
    <source>
        <dbReference type="ARBA" id="ARBA00022801"/>
    </source>
</evidence>
<keyword evidence="5" id="KW-1185">Reference proteome</keyword>
<evidence type="ECO:0000256" key="1">
    <source>
        <dbReference type="ARBA" id="ARBA00005947"/>
    </source>
</evidence>
<dbReference type="InterPro" id="IPR000286">
    <property type="entry name" value="HDACs"/>
</dbReference>
<dbReference type="InterPro" id="IPR023696">
    <property type="entry name" value="Ureohydrolase_dom_sf"/>
</dbReference>
<reference evidence="4" key="1">
    <citation type="journal article" date="2014" name="Int. J. Syst. Evol. Microbiol.">
        <title>Complete genome sequence of Corynebacterium casei LMG S-19264T (=DSM 44701T), isolated from a smear-ripened cheese.</title>
        <authorList>
            <consortium name="US DOE Joint Genome Institute (JGI-PGF)"/>
            <person name="Walter F."/>
            <person name="Albersmeier A."/>
            <person name="Kalinowski J."/>
            <person name="Ruckert C."/>
        </authorList>
    </citation>
    <scope>NUCLEOTIDE SEQUENCE</scope>
    <source>
        <strain evidence="4">CGMCC 1.15493</strain>
    </source>
</reference>
<accession>A0A916XTZ5</accession>
<organism evidence="4 5">
    <name type="scientific">Aureimonas glaciei</name>
    <dbReference type="NCBI Taxonomy" id="1776957"/>
    <lineage>
        <taxon>Bacteria</taxon>
        <taxon>Pseudomonadati</taxon>
        <taxon>Pseudomonadota</taxon>
        <taxon>Alphaproteobacteria</taxon>
        <taxon>Hyphomicrobiales</taxon>
        <taxon>Aurantimonadaceae</taxon>
        <taxon>Aureimonas</taxon>
    </lineage>
</organism>